<feature type="compositionally biased region" description="Polar residues" evidence="1">
    <location>
        <begin position="151"/>
        <end position="165"/>
    </location>
</feature>
<name>A0A1X6MRK1_9APHY</name>
<feature type="compositionally biased region" description="Basic and acidic residues" evidence="1">
    <location>
        <begin position="182"/>
        <end position="191"/>
    </location>
</feature>
<reference evidence="2 3" key="1">
    <citation type="submission" date="2017-04" db="EMBL/GenBank/DDBJ databases">
        <title>Genome Sequence of the Model Brown-Rot Fungus Postia placenta SB12.</title>
        <authorList>
            <consortium name="DOE Joint Genome Institute"/>
            <person name="Gaskell J."/>
            <person name="Kersten P."/>
            <person name="Larrondo L.F."/>
            <person name="Canessa P."/>
            <person name="Martinez D."/>
            <person name="Hibbett D."/>
            <person name="Schmoll M."/>
            <person name="Kubicek C.P."/>
            <person name="Martinez A.T."/>
            <person name="Yadav J."/>
            <person name="Master E."/>
            <person name="Magnuson J.K."/>
            <person name="James T."/>
            <person name="Yaver D."/>
            <person name="Berka R."/>
            <person name="Labutti K."/>
            <person name="Lipzen A."/>
            <person name="Aerts A."/>
            <person name="Barry K."/>
            <person name="Henrissat B."/>
            <person name="Blanchette R."/>
            <person name="Grigoriev I."/>
            <person name="Cullen D."/>
        </authorList>
    </citation>
    <scope>NUCLEOTIDE SEQUENCE [LARGE SCALE GENOMIC DNA]</scope>
    <source>
        <strain evidence="2 3">MAD-698-R-SB12</strain>
    </source>
</reference>
<evidence type="ECO:0000313" key="2">
    <source>
        <dbReference type="EMBL" id="OSX59017.1"/>
    </source>
</evidence>
<proteinExistence type="predicted"/>
<dbReference type="GeneID" id="36322076"/>
<keyword evidence="3" id="KW-1185">Reference proteome</keyword>
<dbReference type="RefSeq" id="XP_024335811.1">
    <property type="nucleotide sequence ID" value="XM_024477126.1"/>
</dbReference>
<feature type="region of interest" description="Disordered" evidence="1">
    <location>
        <begin position="1"/>
        <end position="32"/>
    </location>
</feature>
<evidence type="ECO:0000256" key="1">
    <source>
        <dbReference type="SAM" id="MobiDB-lite"/>
    </source>
</evidence>
<organism evidence="2 3">
    <name type="scientific">Postia placenta MAD-698-R-SB12</name>
    <dbReference type="NCBI Taxonomy" id="670580"/>
    <lineage>
        <taxon>Eukaryota</taxon>
        <taxon>Fungi</taxon>
        <taxon>Dikarya</taxon>
        <taxon>Basidiomycota</taxon>
        <taxon>Agaricomycotina</taxon>
        <taxon>Agaricomycetes</taxon>
        <taxon>Polyporales</taxon>
        <taxon>Adustoporiaceae</taxon>
        <taxon>Rhodonia</taxon>
    </lineage>
</organism>
<sequence length="288" mass="30796">MQSSPSSGSPFLSGRRLSNSTDVTRSPRSPARGTILDHLNLAGLYGLSSLSTPVIAEPSDSDTWDSVLEYALKRDLRSRPRVTGFISAQRITGRWLIERDDSDLTKMIQNDSDLLEDVCMLSHRLQHKARHSVSPVQSRSPKLWEIFPGTPRSSATSISEGSPASSARDARSHTRTPSITGSHRESPHGVDAEGAGGDVQVDEDSQGLSPHSIPAQGLGLVTEENPDEISLEGGQGASQPEPSALGHDEQVEDGYEIVTMMPMDHTADPILLVSSSAGDALLAQASRS</sequence>
<protein>
    <submittedName>
        <fullName evidence="2">Uncharacterized protein</fullName>
    </submittedName>
</protein>
<feature type="compositionally biased region" description="Low complexity" evidence="1">
    <location>
        <begin position="1"/>
        <end position="18"/>
    </location>
</feature>
<dbReference type="Proteomes" id="UP000194127">
    <property type="component" value="Unassembled WGS sequence"/>
</dbReference>
<feature type="region of interest" description="Disordered" evidence="1">
    <location>
        <begin position="132"/>
        <end position="250"/>
    </location>
</feature>
<accession>A0A1X6MRK1</accession>
<dbReference type="AlphaFoldDB" id="A0A1X6MRK1"/>
<dbReference type="EMBL" id="KZ110603">
    <property type="protein sequence ID" value="OSX59017.1"/>
    <property type="molecule type" value="Genomic_DNA"/>
</dbReference>
<evidence type="ECO:0000313" key="3">
    <source>
        <dbReference type="Proteomes" id="UP000194127"/>
    </source>
</evidence>
<gene>
    <name evidence="2" type="ORF">POSPLADRAFT_1036061</name>
</gene>